<comment type="catalytic activity">
    <reaction evidence="10">
        <text>ATP + H2O = ADP + phosphate + H(+)</text>
        <dbReference type="Rhea" id="RHEA:13065"/>
        <dbReference type="ChEBI" id="CHEBI:15377"/>
        <dbReference type="ChEBI" id="CHEBI:15378"/>
        <dbReference type="ChEBI" id="CHEBI:30616"/>
        <dbReference type="ChEBI" id="CHEBI:43474"/>
        <dbReference type="ChEBI" id="CHEBI:456216"/>
        <dbReference type="EC" id="5.6.2.4"/>
    </reaction>
</comment>
<keyword evidence="2 11" id="KW-0547">Nucleotide-binding</keyword>
<feature type="domain" description="UvrD-like helicase ATP-binding" evidence="12">
    <location>
        <begin position="5"/>
        <end position="292"/>
    </location>
</feature>
<sequence length="667" mass="75276">MDHLKGLNAAQQEAVCTINGAVLVLAGAGSGKTRVITHRILEIIRSGVPANRILAVTFTNKAAAEMRERLHQLLSSAAQPDDFGEVSVAMPTATTFHSLGVRILREHHERLGLPKHFAIYDRSDTMRAIKSAMEAANYSVKEFEPKNILSAISKAKGEGETPEQYLLNAKSYGARAAGEVWKRYEVIMREAGALDFDDLLIKTYNLLRDHEDIRKGYQERWQYIHVDEFQDTNKIQMETLRLLAEHGNVCVVGDVDQSIYSWRGAQIKNLLQFEEHFPDVKQIKLEENYRSTKVIIDASNAIIAKNKQRPDKTVYTNNEEGEPIICIYAENEKNEAREVAKKIKGLIDAGTKPSEIAIIYRMNFQSRVLEEAMITKGVPYQLLGTKFFERAEVKDVLSYLRYILSENKGDFARIINVPKRGIGKVSMDKILAGDRQAITPQAKGALMNFDMVISKLREKVYEQPVDVTLRAIIEDTGLEAALRAGGDEGEERLQNVYELVALATKYSHLQPNEAVEQLLEESALQSDQDEIGNKEDVVDAVRLMTIHSSKGLEFPHVFITGLEKGLFPHEGFDPGTKRDNEEERRLFYVALTRAGKRVYLSMAQTRMVFGSTRYNEPSPFIGDIPQELVEEERPVVQQHRGIGFTPDPNKKRGLLDDDWGAETTVWL</sequence>
<dbReference type="GO" id="GO:0003677">
    <property type="term" value="F:DNA binding"/>
    <property type="evidence" value="ECO:0007669"/>
    <property type="project" value="UniProtKB-KW"/>
</dbReference>
<dbReference type="Proteomes" id="UP000178794">
    <property type="component" value="Unassembled WGS sequence"/>
</dbReference>
<dbReference type="CDD" id="cd17932">
    <property type="entry name" value="DEXQc_UvrD"/>
    <property type="match status" value="1"/>
</dbReference>
<dbReference type="AlphaFoldDB" id="A0A1F6DGK6"/>
<dbReference type="SUPFAM" id="SSF52540">
    <property type="entry name" value="P-loop containing nucleoside triphosphate hydrolases"/>
    <property type="match status" value="1"/>
</dbReference>
<dbReference type="PANTHER" id="PTHR11070">
    <property type="entry name" value="UVRD / RECB / PCRA DNA HELICASE FAMILY MEMBER"/>
    <property type="match status" value="1"/>
</dbReference>
<evidence type="ECO:0000259" key="12">
    <source>
        <dbReference type="PROSITE" id="PS51198"/>
    </source>
</evidence>
<protein>
    <recommendedName>
        <fullName evidence="9">DNA 3'-5' helicase</fullName>
        <ecNumber evidence="9">5.6.2.4</ecNumber>
    </recommendedName>
</protein>
<proteinExistence type="inferred from homology"/>
<dbReference type="GO" id="GO:0000725">
    <property type="term" value="P:recombinational repair"/>
    <property type="evidence" value="ECO:0007669"/>
    <property type="project" value="TreeGrafter"/>
</dbReference>
<dbReference type="GO" id="GO:0043138">
    <property type="term" value="F:3'-5' DNA helicase activity"/>
    <property type="evidence" value="ECO:0007669"/>
    <property type="project" value="UniProtKB-EC"/>
</dbReference>
<feature type="binding site" evidence="11">
    <location>
        <begin position="26"/>
        <end position="33"/>
    </location>
    <ligand>
        <name>ATP</name>
        <dbReference type="ChEBI" id="CHEBI:30616"/>
    </ligand>
</feature>
<reference evidence="14 15" key="1">
    <citation type="journal article" date="2016" name="Nat. Commun.">
        <title>Thousands of microbial genomes shed light on interconnected biogeochemical processes in an aquifer system.</title>
        <authorList>
            <person name="Anantharaman K."/>
            <person name="Brown C.T."/>
            <person name="Hug L.A."/>
            <person name="Sharon I."/>
            <person name="Castelle C.J."/>
            <person name="Probst A.J."/>
            <person name="Thomas B.C."/>
            <person name="Singh A."/>
            <person name="Wilkins M.J."/>
            <person name="Karaoz U."/>
            <person name="Brodie E.L."/>
            <person name="Williams K.H."/>
            <person name="Hubbard S.S."/>
            <person name="Banfield J.F."/>
        </authorList>
    </citation>
    <scope>NUCLEOTIDE SEQUENCE [LARGE SCALE GENOMIC DNA]</scope>
</reference>
<evidence type="ECO:0000256" key="2">
    <source>
        <dbReference type="ARBA" id="ARBA00022741"/>
    </source>
</evidence>
<evidence type="ECO:0000256" key="11">
    <source>
        <dbReference type="PROSITE-ProRule" id="PRU00560"/>
    </source>
</evidence>
<dbReference type="Pfam" id="PF00580">
    <property type="entry name" value="UvrD-helicase"/>
    <property type="match status" value="1"/>
</dbReference>
<dbReference type="Pfam" id="PF13361">
    <property type="entry name" value="UvrD_C"/>
    <property type="match status" value="2"/>
</dbReference>
<evidence type="ECO:0000256" key="9">
    <source>
        <dbReference type="ARBA" id="ARBA00034808"/>
    </source>
</evidence>
<evidence type="ECO:0000256" key="10">
    <source>
        <dbReference type="ARBA" id="ARBA00048988"/>
    </source>
</evidence>
<dbReference type="InterPro" id="IPR014016">
    <property type="entry name" value="UvrD-like_ATP-bd"/>
</dbReference>
<keyword evidence="3 11" id="KW-0378">Hydrolase</keyword>
<dbReference type="InterPro" id="IPR014017">
    <property type="entry name" value="DNA_helicase_UvrD-like_C"/>
</dbReference>
<keyword evidence="4 11" id="KW-0347">Helicase</keyword>
<evidence type="ECO:0000256" key="1">
    <source>
        <dbReference type="ARBA" id="ARBA00009922"/>
    </source>
</evidence>
<keyword evidence="6" id="KW-0238">DNA-binding</keyword>
<evidence type="ECO:0000313" key="14">
    <source>
        <dbReference type="EMBL" id="OGG60172.1"/>
    </source>
</evidence>
<dbReference type="Gene3D" id="1.10.10.160">
    <property type="match status" value="1"/>
</dbReference>
<evidence type="ECO:0000256" key="4">
    <source>
        <dbReference type="ARBA" id="ARBA00022806"/>
    </source>
</evidence>
<evidence type="ECO:0000256" key="3">
    <source>
        <dbReference type="ARBA" id="ARBA00022801"/>
    </source>
</evidence>
<feature type="domain" description="UvrD-like helicase C-terminal" evidence="13">
    <location>
        <begin position="293"/>
        <end position="551"/>
    </location>
</feature>
<dbReference type="EMBL" id="MFLF01000009">
    <property type="protein sequence ID" value="OGG60172.1"/>
    <property type="molecule type" value="Genomic_DNA"/>
</dbReference>
<dbReference type="GO" id="GO:0005829">
    <property type="term" value="C:cytosol"/>
    <property type="evidence" value="ECO:0007669"/>
    <property type="project" value="TreeGrafter"/>
</dbReference>
<dbReference type="InterPro" id="IPR013986">
    <property type="entry name" value="DExx_box_DNA_helicase_dom_sf"/>
</dbReference>
<dbReference type="PROSITE" id="PS51198">
    <property type="entry name" value="UVRD_HELICASE_ATP_BIND"/>
    <property type="match status" value="1"/>
</dbReference>
<dbReference type="GO" id="GO:0005524">
    <property type="term" value="F:ATP binding"/>
    <property type="evidence" value="ECO:0007669"/>
    <property type="project" value="UniProtKB-UniRule"/>
</dbReference>
<name>A0A1F6DGK6_9BACT</name>
<keyword evidence="5 11" id="KW-0067">ATP-binding</keyword>
<dbReference type="Gene3D" id="1.10.486.10">
    <property type="entry name" value="PCRA, domain 4"/>
    <property type="match status" value="1"/>
</dbReference>
<comment type="catalytic activity">
    <reaction evidence="8">
        <text>Couples ATP hydrolysis with the unwinding of duplex DNA by translocating in the 3'-5' direction.</text>
        <dbReference type="EC" id="5.6.2.4"/>
    </reaction>
</comment>
<accession>A0A1F6DGK6</accession>
<gene>
    <name evidence="14" type="ORF">A3C89_02155</name>
</gene>
<comment type="caution">
    <text evidence="14">The sequence shown here is derived from an EMBL/GenBank/DDBJ whole genome shotgun (WGS) entry which is preliminary data.</text>
</comment>
<dbReference type="EC" id="5.6.2.4" evidence="9"/>
<dbReference type="InterPro" id="IPR000212">
    <property type="entry name" value="DNA_helicase_UvrD/REP"/>
</dbReference>
<dbReference type="PROSITE" id="PS51217">
    <property type="entry name" value="UVRD_HELICASE_CTER"/>
    <property type="match status" value="1"/>
</dbReference>
<organism evidence="14 15">
    <name type="scientific">Candidatus Kaiserbacteria bacterium RIFCSPHIGHO2_02_FULL_50_50</name>
    <dbReference type="NCBI Taxonomy" id="1798492"/>
    <lineage>
        <taxon>Bacteria</taxon>
        <taxon>Candidatus Kaiseribacteriota</taxon>
    </lineage>
</organism>
<evidence type="ECO:0000313" key="15">
    <source>
        <dbReference type="Proteomes" id="UP000178794"/>
    </source>
</evidence>
<evidence type="ECO:0000256" key="7">
    <source>
        <dbReference type="ARBA" id="ARBA00023235"/>
    </source>
</evidence>
<dbReference type="PANTHER" id="PTHR11070:SF2">
    <property type="entry name" value="ATP-DEPENDENT DNA HELICASE SRS2"/>
    <property type="match status" value="1"/>
</dbReference>
<evidence type="ECO:0000256" key="8">
    <source>
        <dbReference type="ARBA" id="ARBA00034617"/>
    </source>
</evidence>
<comment type="similarity">
    <text evidence="1">Belongs to the helicase family. UvrD subfamily.</text>
</comment>
<dbReference type="InterPro" id="IPR027417">
    <property type="entry name" value="P-loop_NTPase"/>
</dbReference>
<evidence type="ECO:0000256" key="5">
    <source>
        <dbReference type="ARBA" id="ARBA00022840"/>
    </source>
</evidence>
<evidence type="ECO:0000256" key="6">
    <source>
        <dbReference type="ARBA" id="ARBA00023125"/>
    </source>
</evidence>
<dbReference type="Gene3D" id="3.40.50.300">
    <property type="entry name" value="P-loop containing nucleotide triphosphate hydrolases"/>
    <property type="match status" value="2"/>
</dbReference>
<dbReference type="STRING" id="1798492.A3C89_02155"/>
<dbReference type="CDD" id="cd18807">
    <property type="entry name" value="SF1_C_UvrD"/>
    <property type="match status" value="1"/>
</dbReference>
<dbReference type="GO" id="GO:0033202">
    <property type="term" value="C:DNA helicase complex"/>
    <property type="evidence" value="ECO:0007669"/>
    <property type="project" value="TreeGrafter"/>
</dbReference>
<dbReference type="GO" id="GO:0016887">
    <property type="term" value="F:ATP hydrolysis activity"/>
    <property type="evidence" value="ECO:0007669"/>
    <property type="project" value="RHEA"/>
</dbReference>
<keyword evidence="7" id="KW-0413">Isomerase</keyword>
<evidence type="ECO:0000259" key="13">
    <source>
        <dbReference type="PROSITE" id="PS51217"/>
    </source>
</evidence>